<dbReference type="Proteomes" id="UP000747542">
    <property type="component" value="Unassembled WGS sequence"/>
</dbReference>
<proteinExistence type="predicted"/>
<comment type="caution">
    <text evidence="2">The sequence shown here is derived from an EMBL/GenBank/DDBJ whole genome shotgun (WGS) entry which is preliminary data.</text>
</comment>
<evidence type="ECO:0000256" key="1">
    <source>
        <dbReference type="SAM" id="MobiDB-lite"/>
    </source>
</evidence>
<feature type="compositionally biased region" description="Pro residues" evidence="1">
    <location>
        <begin position="56"/>
        <end position="74"/>
    </location>
</feature>
<accession>A0A8J5NDX5</accession>
<sequence>MSLLKEPPPGVTVDVDQAHTKLTESDLQITATTSKPAVPTPRRPSGGIMVSDPTHQPNPDPTPPNLTHPTHPPT</sequence>
<evidence type="ECO:0000313" key="3">
    <source>
        <dbReference type="Proteomes" id="UP000747542"/>
    </source>
</evidence>
<organism evidence="2 3">
    <name type="scientific">Homarus americanus</name>
    <name type="common">American lobster</name>
    <dbReference type="NCBI Taxonomy" id="6706"/>
    <lineage>
        <taxon>Eukaryota</taxon>
        <taxon>Metazoa</taxon>
        <taxon>Ecdysozoa</taxon>
        <taxon>Arthropoda</taxon>
        <taxon>Crustacea</taxon>
        <taxon>Multicrustacea</taxon>
        <taxon>Malacostraca</taxon>
        <taxon>Eumalacostraca</taxon>
        <taxon>Eucarida</taxon>
        <taxon>Decapoda</taxon>
        <taxon>Pleocyemata</taxon>
        <taxon>Astacidea</taxon>
        <taxon>Nephropoidea</taxon>
        <taxon>Nephropidae</taxon>
        <taxon>Homarus</taxon>
    </lineage>
</organism>
<feature type="compositionally biased region" description="Polar residues" evidence="1">
    <location>
        <begin position="25"/>
        <end position="35"/>
    </location>
</feature>
<gene>
    <name evidence="2" type="ORF">Hamer_G026097</name>
</gene>
<keyword evidence="3" id="KW-1185">Reference proteome</keyword>
<name>A0A8J5NDX5_HOMAM</name>
<dbReference type="AlphaFoldDB" id="A0A8J5NDX5"/>
<reference evidence="2" key="1">
    <citation type="journal article" date="2021" name="Sci. Adv.">
        <title>The American lobster genome reveals insights on longevity, neural, and immune adaptations.</title>
        <authorList>
            <person name="Polinski J.M."/>
            <person name="Zimin A.V."/>
            <person name="Clark K.F."/>
            <person name="Kohn A.B."/>
            <person name="Sadowski N."/>
            <person name="Timp W."/>
            <person name="Ptitsyn A."/>
            <person name="Khanna P."/>
            <person name="Romanova D.Y."/>
            <person name="Williams P."/>
            <person name="Greenwood S.J."/>
            <person name="Moroz L.L."/>
            <person name="Walt D.R."/>
            <person name="Bodnar A.G."/>
        </authorList>
    </citation>
    <scope>NUCLEOTIDE SEQUENCE</scope>
    <source>
        <strain evidence="2">GMGI-L3</strain>
    </source>
</reference>
<dbReference type="EMBL" id="JAHLQT010002257">
    <property type="protein sequence ID" value="KAG7177474.1"/>
    <property type="molecule type" value="Genomic_DNA"/>
</dbReference>
<feature type="region of interest" description="Disordered" evidence="1">
    <location>
        <begin position="22"/>
        <end position="74"/>
    </location>
</feature>
<protein>
    <submittedName>
        <fullName evidence="2">Uncharacterized protein</fullName>
    </submittedName>
</protein>
<evidence type="ECO:0000313" key="2">
    <source>
        <dbReference type="EMBL" id="KAG7177474.1"/>
    </source>
</evidence>